<comment type="caution">
    <text evidence="2">The sequence shown here is derived from an EMBL/GenBank/DDBJ whole genome shotgun (WGS) entry which is preliminary data.</text>
</comment>
<reference evidence="2" key="1">
    <citation type="submission" date="2020-08" db="EMBL/GenBank/DDBJ databases">
        <title>Genome sequencing and assembly of the red palm weevil Rhynchophorus ferrugineus.</title>
        <authorList>
            <person name="Dias G.B."/>
            <person name="Bergman C.M."/>
            <person name="Manee M."/>
        </authorList>
    </citation>
    <scope>NUCLEOTIDE SEQUENCE</scope>
    <source>
        <strain evidence="2">AA-2017</strain>
        <tissue evidence="2">Whole larva</tissue>
    </source>
</reference>
<evidence type="ECO:0000313" key="3">
    <source>
        <dbReference type="Proteomes" id="UP000625711"/>
    </source>
</evidence>
<protein>
    <submittedName>
        <fullName evidence="2">Uncharacterized protein</fullName>
    </submittedName>
</protein>
<accession>A0A834MBK9</accession>
<organism evidence="2 3">
    <name type="scientific">Rhynchophorus ferrugineus</name>
    <name type="common">Red palm weevil</name>
    <name type="synonym">Curculio ferrugineus</name>
    <dbReference type="NCBI Taxonomy" id="354439"/>
    <lineage>
        <taxon>Eukaryota</taxon>
        <taxon>Metazoa</taxon>
        <taxon>Ecdysozoa</taxon>
        <taxon>Arthropoda</taxon>
        <taxon>Hexapoda</taxon>
        <taxon>Insecta</taxon>
        <taxon>Pterygota</taxon>
        <taxon>Neoptera</taxon>
        <taxon>Endopterygota</taxon>
        <taxon>Coleoptera</taxon>
        <taxon>Polyphaga</taxon>
        <taxon>Cucujiformia</taxon>
        <taxon>Curculionidae</taxon>
        <taxon>Dryophthorinae</taxon>
        <taxon>Rhynchophorus</taxon>
    </lineage>
</organism>
<sequence length="106" mass="12133">MHGRHKAISVYGGFFQSPFRGEYRSEKDISRPIREKGNPSKSPNKKPKVTTGSQSNLRHIRILRFRTIIFKLDGGRRLASTTRERLRLDAQRAANSRPDPIPLVAH</sequence>
<dbReference type="Proteomes" id="UP000625711">
    <property type="component" value="Unassembled WGS sequence"/>
</dbReference>
<gene>
    <name evidence="2" type="ORF">GWI33_007897</name>
</gene>
<proteinExistence type="predicted"/>
<dbReference type="EMBL" id="JAACXV010000383">
    <property type="protein sequence ID" value="KAF7278891.1"/>
    <property type="molecule type" value="Genomic_DNA"/>
</dbReference>
<evidence type="ECO:0000256" key="1">
    <source>
        <dbReference type="SAM" id="MobiDB-lite"/>
    </source>
</evidence>
<evidence type="ECO:0000313" key="2">
    <source>
        <dbReference type="EMBL" id="KAF7278891.1"/>
    </source>
</evidence>
<feature type="region of interest" description="Disordered" evidence="1">
    <location>
        <begin position="23"/>
        <end position="56"/>
    </location>
</feature>
<feature type="compositionally biased region" description="Basic and acidic residues" evidence="1">
    <location>
        <begin position="23"/>
        <end position="38"/>
    </location>
</feature>
<dbReference type="AlphaFoldDB" id="A0A834MBK9"/>
<keyword evidence="3" id="KW-1185">Reference proteome</keyword>
<name>A0A834MBK9_RHYFE</name>